<gene>
    <name evidence="1" type="ORF">G1H10_26735</name>
</gene>
<dbReference type="AlphaFoldDB" id="A0A6L9SI80"/>
<proteinExistence type="predicted"/>
<organism evidence="1 2">
    <name type="scientific">Phytoactinopolyspora halotolerans</name>
    <dbReference type="NCBI Taxonomy" id="1981512"/>
    <lineage>
        <taxon>Bacteria</taxon>
        <taxon>Bacillati</taxon>
        <taxon>Actinomycetota</taxon>
        <taxon>Actinomycetes</taxon>
        <taxon>Jiangellales</taxon>
        <taxon>Jiangellaceae</taxon>
        <taxon>Phytoactinopolyspora</taxon>
    </lineage>
</organism>
<keyword evidence="2" id="KW-1185">Reference proteome</keyword>
<evidence type="ECO:0000313" key="1">
    <source>
        <dbReference type="EMBL" id="NEE03770.1"/>
    </source>
</evidence>
<name>A0A6L9SI80_9ACTN</name>
<sequence>MNAASAIDTQCTIDDDFLARCAELKRELVQYAKHNRFVRAFRAMTREYDEPQSLEDEFTAVNLIDRFALQYTLHDGSTVVERFVEQFSDKLTDDECSMLLGWQDVVEGVFEVEKHDDGGIVAVNLVDDLEYRIYSNMGRDVFDMPSEEWFLIGRVVPIRDAWMLSGILHTRPADDRDIMYHAAAKLAMDCPYAVFRNPEKRARAWQIQRDERQLFIEFFGSDLVVVPASELHDRMQEFMHYRTYEGRGADGKTTAERVAGRRGGVPTPVEWPVPDPDDAETIAAIYDQDEGPMFLLNFGHVEAVFAEPELAAAPEHRDMVLGYLTDDTVSPLAFRRLAGRDVEAANRVFRTVLDRPDFDWFRDGEALMEAYKPDYFGADPAPSVTVLSDRLAEAILAARSSD</sequence>
<protein>
    <submittedName>
        <fullName evidence="1">Uncharacterized protein</fullName>
    </submittedName>
</protein>
<evidence type="ECO:0000313" key="2">
    <source>
        <dbReference type="Proteomes" id="UP000475214"/>
    </source>
</evidence>
<dbReference type="Proteomes" id="UP000475214">
    <property type="component" value="Unassembled WGS sequence"/>
</dbReference>
<comment type="caution">
    <text evidence="1">The sequence shown here is derived from an EMBL/GenBank/DDBJ whole genome shotgun (WGS) entry which is preliminary data.</text>
</comment>
<dbReference type="EMBL" id="JAAGOA010000025">
    <property type="protein sequence ID" value="NEE03770.1"/>
    <property type="molecule type" value="Genomic_DNA"/>
</dbReference>
<accession>A0A6L9SI80</accession>
<dbReference type="RefSeq" id="WP_163743724.1">
    <property type="nucleotide sequence ID" value="NZ_JAAGOA010000025.1"/>
</dbReference>
<reference evidence="1 2" key="1">
    <citation type="submission" date="2020-02" db="EMBL/GenBank/DDBJ databases">
        <authorList>
            <person name="Li X.-J."/>
            <person name="Han X.-M."/>
        </authorList>
    </citation>
    <scope>NUCLEOTIDE SEQUENCE [LARGE SCALE GENOMIC DNA]</scope>
    <source>
        <strain evidence="1 2">CCTCC AB 2017055</strain>
    </source>
</reference>